<evidence type="ECO:0000256" key="5">
    <source>
        <dbReference type="PIRSR" id="PIRSR602401-1"/>
    </source>
</evidence>
<proteinExistence type="inferred from homology"/>
<dbReference type="AlphaFoldDB" id="A0AAD5WTP6"/>
<feature type="signal peptide" evidence="7">
    <location>
        <begin position="1"/>
        <end position="22"/>
    </location>
</feature>
<feature type="chain" id="PRO_5041973006" description="O-methylsterigmatocystin oxidoreductase" evidence="7">
    <location>
        <begin position="23"/>
        <end position="543"/>
    </location>
</feature>
<evidence type="ECO:0000256" key="7">
    <source>
        <dbReference type="SAM" id="SignalP"/>
    </source>
</evidence>
<evidence type="ECO:0000313" key="9">
    <source>
        <dbReference type="Proteomes" id="UP001201980"/>
    </source>
</evidence>
<keyword evidence="6" id="KW-0503">Monooxygenase</keyword>
<keyword evidence="9" id="KW-1185">Reference proteome</keyword>
<dbReference type="GO" id="GO:0005506">
    <property type="term" value="F:iron ion binding"/>
    <property type="evidence" value="ECO:0007669"/>
    <property type="project" value="InterPro"/>
</dbReference>
<dbReference type="PRINTS" id="PR00463">
    <property type="entry name" value="EP450I"/>
</dbReference>
<dbReference type="InterPro" id="IPR050364">
    <property type="entry name" value="Cytochrome_P450_fung"/>
</dbReference>
<evidence type="ECO:0000256" key="1">
    <source>
        <dbReference type="ARBA" id="ARBA00010617"/>
    </source>
</evidence>
<dbReference type="InterPro" id="IPR017972">
    <property type="entry name" value="Cyt_P450_CS"/>
</dbReference>
<dbReference type="InterPro" id="IPR001128">
    <property type="entry name" value="Cyt_P450"/>
</dbReference>
<evidence type="ECO:0000256" key="4">
    <source>
        <dbReference type="ARBA" id="ARBA00023004"/>
    </source>
</evidence>
<accession>A0AAD5WTP6</accession>
<dbReference type="Proteomes" id="UP001201980">
    <property type="component" value="Unassembled WGS sequence"/>
</dbReference>
<dbReference type="PANTHER" id="PTHR46300">
    <property type="entry name" value="P450, PUTATIVE (EUROFUNG)-RELATED-RELATED"/>
    <property type="match status" value="1"/>
</dbReference>
<evidence type="ECO:0008006" key="10">
    <source>
        <dbReference type="Google" id="ProtNLM"/>
    </source>
</evidence>
<dbReference type="Pfam" id="PF00067">
    <property type="entry name" value="p450"/>
    <property type="match status" value="1"/>
</dbReference>
<gene>
    <name evidence="8" type="ORF">MKZ38_001619</name>
</gene>
<dbReference type="SUPFAM" id="SSF48264">
    <property type="entry name" value="Cytochrome P450"/>
    <property type="match status" value="1"/>
</dbReference>
<dbReference type="GO" id="GO:0004497">
    <property type="term" value="F:monooxygenase activity"/>
    <property type="evidence" value="ECO:0007669"/>
    <property type="project" value="UniProtKB-KW"/>
</dbReference>
<dbReference type="InterPro" id="IPR036396">
    <property type="entry name" value="Cyt_P450_sf"/>
</dbReference>
<evidence type="ECO:0000256" key="2">
    <source>
        <dbReference type="ARBA" id="ARBA00022723"/>
    </source>
</evidence>
<evidence type="ECO:0000313" key="8">
    <source>
        <dbReference type="EMBL" id="KAJ2901599.1"/>
    </source>
</evidence>
<reference evidence="8" key="1">
    <citation type="submission" date="2022-07" db="EMBL/GenBank/DDBJ databases">
        <title>Draft genome sequence of Zalerion maritima ATCC 34329, a (micro)plastics degrading marine fungus.</title>
        <authorList>
            <person name="Paco A."/>
            <person name="Goncalves M.F.M."/>
            <person name="Rocha-Santos T.A.P."/>
            <person name="Alves A."/>
        </authorList>
    </citation>
    <scope>NUCLEOTIDE SEQUENCE</scope>
    <source>
        <strain evidence="8">ATCC 34329</strain>
    </source>
</reference>
<comment type="caution">
    <text evidence="8">The sequence shown here is derived from an EMBL/GenBank/DDBJ whole genome shotgun (WGS) entry which is preliminary data.</text>
</comment>
<comment type="similarity">
    <text evidence="1 6">Belongs to the cytochrome P450 family.</text>
</comment>
<keyword evidence="2 5" id="KW-0479">Metal-binding</keyword>
<organism evidence="8 9">
    <name type="scientific">Zalerion maritima</name>
    <dbReference type="NCBI Taxonomy" id="339359"/>
    <lineage>
        <taxon>Eukaryota</taxon>
        <taxon>Fungi</taxon>
        <taxon>Dikarya</taxon>
        <taxon>Ascomycota</taxon>
        <taxon>Pezizomycotina</taxon>
        <taxon>Sordariomycetes</taxon>
        <taxon>Lulworthiomycetidae</taxon>
        <taxon>Lulworthiales</taxon>
        <taxon>Lulworthiaceae</taxon>
        <taxon>Zalerion</taxon>
    </lineage>
</organism>
<evidence type="ECO:0000256" key="3">
    <source>
        <dbReference type="ARBA" id="ARBA00023002"/>
    </source>
</evidence>
<dbReference type="Gene3D" id="1.10.630.10">
    <property type="entry name" value="Cytochrome P450"/>
    <property type="match status" value="1"/>
</dbReference>
<dbReference type="PROSITE" id="PS00086">
    <property type="entry name" value="CYTOCHROME_P450"/>
    <property type="match status" value="1"/>
</dbReference>
<dbReference type="GO" id="GO:0020037">
    <property type="term" value="F:heme binding"/>
    <property type="evidence" value="ECO:0007669"/>
    <property type="project" value="InterPro"/>
</dbReference>
<evidence type="ECO:0000256" key="6">
    <source>
        <dbReference type="RuleBase" id="RU000461"/>
    </source>
</evidence>
<name>A0AAD5WTP6_9PEZI</name>
<dbReference type="InterPro" id="IPR002401">
    <property type="entry name" value="Cyt_P450_E_grp-I"/>
</dbReference>
<dbReference type="GO" id="GO:0016705">
    <property type="term" value="F:oxidoreductase activity, acting on paired donors, with incorporation or reduction of molecular oxygen"/>
    <property type="evidence" value="ECO:0007669"/>
    <property type="project" value="InterPro"/>
</dbReference>
<dbReference type="CDD" id="cd11065">
    <property type="entry name" value="CYP64-like"/>
    <property type="match status" value="1"/>
</dbReference>
<keyword evidence="3 6" id="KW-0560">Oxidoreductase</keyword>
<keyword evidence="4 5" id="KW-0408">Iron</keyword>
<keyword evidence="5 6" id="KW-0349">Heme</keyword>
<feature type="binding site" description="axial binding residue" evidence="5">
    <location>
        <position position="447"/>
    </location>
    <ligand>
        <name>heme</name>
        <dbReference type="ChEBI" id="CHEBI:30413"/>
    </ligand>
    <ligandPart>
        <name>Fe</name>
        <dbReference type="ChEBI" id="CHEBI:18248"/>
    </ligandPart>
</feature>
<dbReference type="PANTHER" id="PTHR46300:SF11">
    <property type="entry name" value="OXIDOREDUCTASE, PUTATIVE-RELATED"/>
    <property type="match status" value="1"/>
</dbReference>
<dbReference type="EMBL" id="JAKWBI020000145">
    <property type="protein sequence ID" value="KAJ2901599.1"/>
    <property type="molecule type" value="Genomic_DNA"/>
</dbReference>
<comment type="cofactor">
    <cofactor evidence="5">
        <name>heme</name>
        <dbReference type="ChEBI" id="CHEBI:30413"/>
    </cofactor>
</comment>
<protein>
    <recommendedName>
        <fullName evidence="10">O-methylsterigmatocystin oxidoreductase</fullName>
    </recommendedName>
</protein>
<keyword evidence="7" id="KW-0732">Signal</keyword>
<dbReference type="PRINTS" id="PR00385">
    <property type="entry name" value="P450"/>
</dbReference>
<sequence length="543" mass="60817">MVLSGYASLLALLALSIVLVGGRRQVSGNGSKVPPGPKGLPFIGNAHQLGEQPHRQLQRWAAEFGELVSVRLGWENWVFINSPTAVRDIFDKQSAITSGRMPQPVLSGVFSGDHRLLLLTYGEKWRKLRAIVHKSLTPKASGTYKPSQEFEAKQLIHDIATDNGDQQSFYMHVRRYTTSVVMLSTYGLRVPSWDCEDIRAIYQVMHDFSLAAAQGAYLADMFPPLSNIPKMLQWWRPRATAGFEKQKDTWMGYWDRLQTALKEDRAPDCLVKQLVETNLDTQGISEVEASFVAGSMIEAGSETTSSALNTAILHLSAHPEIQERANEELSRVVGDERSPTFDDEAALPYIRAIGKEILRIRPVTTIGTPHYTTADVEYNGYRIPKNTVVCMSQYVLHFDERRWKKDGGQAFDPSRYLDYPLKAGVYAASRDANARDHFDFGAGRRICPGMHLAENSLFITVAKILWAFEIKPGRGPDGKALPVDLSDNAYEPGVNTLPKQFKARFVPRNETRARVLREEWARAQEEGFIFGDLVVDTKGVVMS</sequence>